<dbReference type="Proteomes" id="UP001176960">
    <property type="component" value="Unassembled WGS sequence"/>
</dbReference>
<keyword evidence="9" id="KW-1133">Transmembrane helix</keyword>
<proteinExistence type="predicted"/>
<dbReference type="EC" id="2.7.13.3" evidence="2"/>
<evidence type="ECO:0000256" key="4">
    <source>
        <dbReference type="ARBA" id="ARBA00022679"/>
    </source>
</evidence>
<dbReference type="PANTHER" id="PTHR41523:SF8">
    <property type="entry name" value="ETHYLENE RESPONSE SENSOR PROTEIN"/>
    <property type="match status" value="1"/>
</dbReference>
<dbReference type="PROSITE" id="PS50109">
    <property type="entry name" value="HIS_KIN"/>
    <property type="match status" value="1"/>
</dbReference>
<evidence type="ECO:0000313" key="12">
    <source>
        <dbReference type="Proteomes" id="UP001176960"/>
    </source>
</evidence>
<evidence type="ECO:0000256" key="5">
    <source>
        <dbReference type="ARBA" id="ARBA00022741"/>
    </source>
</evidence>
<keyword evidence="5" id="KW-0547">Nucleotide-binding</keyword>
<dbReference type="EMBL" id="CATKSH010000002">
    <property type="protein sequence ID" value="CAI9119756.1"/>
    <property type="molecule type" value="Genomic_DNA"/>
</dbReference>
<dbReference type="SMART" id="SM00387">
    <property type="entry name" value="HATPase_c"/>
    <property type="match status" value="1"/>
</dbReference>
<dbReference type="SUPFAM" id="SSF55874">
    <property type="entry name" value="ATPase domain of HSP90 chaperone/DNA topoisomerase II/histidine kinase"/>
    <property type="match status" value="1"/>
</dbReference>
<evidence type="ECO:0000256" key="9">
    <source>
        <dbReference type="SAM" id="Phobius"/>
    </source>
</evidence>
<evidence type="ECO:0000256" key="6">
    <source>
        <dbReference type="ARBA" id="ARBA00022777"/>
    </source>
</evidence>
<protein>
    <recommendedName>
        <fullName evidence="2">histidine kinase</fullName>
        <ecNumber evidence="2">2.7.13.3</ecNumber>
    </recommendedName>
</protein>
<keyword evidence="9" id="KW-0472">Membrane</keyword>
<keyword evidence="4" id="KW-0808">Transferase</keyword>
<dbReference type="Pfam" id="PF13581">
    <property type="entry name" value="HATPase_c_2"/>
    <property type="match status" value="1"/>
</dbReference>
<dbReference type="Gene3D" id="3.30.565.10">
    <property type="entry name" value="Histidine kinase-like ATPase, C-terminal domain"/>
    <property type="match status" value="1"/>
</dbReference>
<keyword evidence="6 11" id="KW-0418">Kinase</keyword>
<evidence type="ECO:0000256" key="2">
    <source>
        <dbReference type="ARBA" id="ARBA00012438"/>
    </source>
</evidence>
<accession>A0AA35UUN4</accession>
<name>A0AA35UUN4_9PROT</name>
<comment type="caution">
    <text evidence="11">The sequence shown here is derived from an EMBL/GenBank/DDBJ whole genome shotgun (WGS) entry which is preliminary data.</text>
</comment>
<keyword evidence="8" id="KW-0175">Coiled coil</keyword>
<dbReference type="AlphaFoldDB" id="A0AA35UUN4"/>
<comment type="catalytic activity">
    <reaction evidence="1">
        <text>ATP + protein L-histidine = ADP + protein N-phospho-L-histidine.</text>
        <dbReference type="EC" id="2.7.13.3"/>
    </reaction>
</comment>
<dbReference type="GO" id="GO:0004673">
    <property type="term" value="F:protein histidine kinase activity"/>
    <property type="evidence" value="ECO:0007669"/>
    <property type="project" value="UniProtKB-EC"/>
</dbReference>
<sequence>MALILSTTVPLATIAGLLAWHSYSSARQVGVERLGAATSQARDAIRQQLTSTETALGLFAAMGIEEGAIPHFALMLQTLLPEQYCLFALLDPDGHPVSSVTRKDGDVRCGHAALSSALRASAFSADPPGIESDFQLLANEDVPLIRVVSPTRYRRADGKEIQGSIVVVEMLELPQGVLGATSGPSSLSARVFDGMSLLIASPDGGWAPLVLGRSVAAAWEPGVQAHVMSRLREGILSAHFVESETYYSVTPLFRELVLVARSGRTDEENHGLRLFAVRILLIVSLLAVEILLVAVAARAYLVEPLERLSFSVAEWRRSNVFSAGPSRAVPVEIRHLQRAFRRATDRLSRHERQLRKAARSQEALIREIHHRIKNNLQIVASLLNLQAARIREPAARREFTLIRERVRTLATLHRYLYPEGGIAALDIGGFLEELCAQIYLSHNLATDGRIKLLLEVDAVPISPDQAVPISLIVSELLNNALNFAFPENRSGTVRVSLKKNDANCELRIADDGIGFESHVDRDGAGRAAGLGLQLVRGFARQMQAHVEMNTGEAGTECLVRFEPVPARRLVDDPYDEMVD</sequence>
<evidence type="ECO:0000313" key="11">
    <source>
        <dbReference type="EMBL" id="CAI9119756.1"/>
    </source>
</evidence>
<reference evidence="11" key="1">
    <citation type="submission" date="2023-03" db="EMBL/GenBank/DDBJ databases">
        <authorList>
            <person name="Cleenwerck I."/>
        </authorList>
    </citation>
    <scope>NUCLEOTIDE SEQUENCE</scope>
    <source>
        <strain evidence="11">LMG 32879</strain>
    </source>
</reference>
<evidence type="ECO:0000256" key="8">
    <source>
        <dbReference type="SAM" id="Coils"/>
    </source>
</evidence>
<dbReference type="InterPro" id="IPR003594">
    <property type="entry name" value="HATPase_dom"/>
</dbReference>
<evidence type="ECO:0000256" key="1">
    <source>
        <dbReference type="ARBA" id="ARBA00000085"/>
    </source>
</evidence>
<dbReference type="InterPro" id="IPR036890">
    <property type="entry name" value="HATPase_C_sf"/>
</dbReference>
<evidence type="ECO:0000256" key="3">
    <source>
        <dbReference type="ARBA" id="ARBA00022553"/>
    </source>
</evidence>
<dbReference type="Pfam" id="PF07568">
    <property type="entry name" value="HisKA_2"/>
    <property type="match status" value="1"/>
</dbReference>
<gene>
    <name evidence="11" type="ORF">LMG32879_000581</name>
</gene>
<keyword evidence="7" id="KW-0067">ATP-binding</keyword>
<keyword evidence="9" id="KW-0812">Transmembrane</keyword>
<organism evidence="11 12">
    <name type="scientific">Brytella acorum</name>
    <dbReference type="NCBI Taxonomy" id="2959299"/>
    <lineage>
        <taxon>Bacteria</taxon>
        <taxon>Pseudomonadati</taxon>
        <taxon>Pseudomonadota</taxon>
        <taxon>Alphaproteobacteria</taxon>
        <taxon>Acetobacterales</taxon>
        <taxon>Acetobacteraceae</taxon>
        <taxon>Brytella</taxon>
    </lineage>
</organism>
<dbReference type="GO" id="GO:0005524">
    <property type="term" value="F:ATP binding"/>
    <property type="evidence" value="ECO:0007669"/>
    <property type="project" value="UniProtKB-KW"/>
</dbReference>
<feature type="transmembrane region" description="Helical" evidence="9">
    <location>
        <begin position="275"/>
        <end position="301"/>
    </location>
</feature>
<dbReference type="InterPro" id="IPR005467">
    <property type="entry name" value="His_kinase_dom"/>
</dbReference>
<dbReference type="PANTHER" id="PTHR41523">
    <property type="entry name" value="TWO-COMPONENT SYSTEM SENSOR PROTEIN"/>
    <property type="match status" value="1"/>
</dbReference>
<evidence type="ECO:0000259" key="10">
    <source>
        <dbReference type="PROSITE" id="PS50109"/>
    </source>
</evidence>
<dbReference type="InterPro" id="IPR011495">
    <property type="entry name" value="Sig_transdc_His_kin_sub2_dim/P"/>
</dbReference>
<dbReference type="Gene3D" id="3.30.450.20">
    <property type="entry name" value="PAS domain"/>
    <property type="match status" value="1"/>
</dbReference>
<feature type="coiled-coil region" evidence="8">
    <location>
        <begin position="333"/>
        <end position="367"/>
    </location>
</feature>
<feature type="domain" description="Histidine kinase" evidence="10">
    <location>
        <begin position="367"/>
        <end position="565"/>
    </location>
</feature>
<keyword evidence="3" id="KW-0597">Phosphoprotein</keyword>
<dbReference type="RefSeq" id="WP_289841554.1">
    <property type="nucleotide sequence ID" value="NZ_CATKSH010000002.1"/>
</dbReference>
<keyword evidence="12" id="KW-1185">Reference proteome</keyword>
<evidence type="ECO:0000256" key="7">
    <source>
        <dbReference type="ARBA" id="ARBA00022840"/>
    </source>
</evidence>